<keyword evidence="1" id="KW-0812">Transmembrane</keyword>
<protein>
    <submittedName>
        <fullName evidence="2">Uncharacterized protein</fullName>
    </submittedName>
</protein>
<evidence type="ECO:0000313" key="3">
    <source>
        <dbReference type="Proteomes" id="UP001233172"/>
    </source>
</evidence>
<gene>
    <name evidence="2" type="ORF">Bpfe_009237</name>
</gene>
<feature type="transmembrane region" description="Helical" evidence="1">
    <location>
        <begin position="21"/>
        <end position="42"/>
    </location>
</feature>
<reference evidence="2" key="1">
    <citation type="journal article" date="2023" name="PLoS Negl. Trop. Dis.">
        <title>A genome sequence for Biomphalaria pfeifferi, the major vector snail for the human-infecting parasite Schistosoma mansoni.</title>
        <authorList>
            <person name="Bu L."/>
            <person name="Lu L."/>
            <person name="Laidemitt M.R."/>
            <person name="Zhang S.M."/>
            <person name="Mutuku M."/>
            <person name="Mkoji G."/>
            <person name="Steinauer M."/>
            <person name="Loker E.S."/>
        </authorList>
    </citation>
    <scope>NUCLEOTIDE SEQUENCE</scope>
    <source>
        <strain evidence="2">KasaAsao</strain>
    </source>
</reference>
<keyword evidence="1" id="KW-1133">Transmembrane helix</keyword>
<accession>A0AAD8FFF4</accession>
<dbReference type="Proteomes" id="UP001233172">
    <property type="component" value="Unassembled WGS sequence"/>
</dbReference>
<proteinExistence type="predicted"/>
<name>A0AAD8FFF4_BIOPF</name>
<sequence>MKSLVIAVAGNRGHFSQNLIIKIKFIISVRIFVCVHFLYLLVKCPCVEGSRCNYDPGVGGSRQSDSDYRLDDAPSVRVIRWDVAIMDHLRVLA</sequence>
<evidence type="ECO:0000256" key="1">
    <source>
        <dbReference type="SAM" id="Phobius"/>
    </source>
</evidence>
<comment type="caution">
    <text evidence="2">The sequence shown here is derived from an EMBL/GenBank/DDBJ whole genome shotgun (WGS) entry which is preliminary data.</text>
</comment>
<dbReference type="AlphaFoldDB" id="A0AAD8FFF4"/>
<feature type="non-terminal residue" evidence="2">
    <location>
        <position position="93"/>
    </location>
</feature>
<keyword evidence="1" id="KW-0472">Membrane</keyword>
<keyword evidence="3" id="KW-1185">Reference proteome</keyword>
<evidence type="ECO:0000313" key="2">
    <source>
        <dbReference type="EMBL" id="KAK0061431.1"/>
    </source>
</evidence>
<reference evidence="2" key="2">
    <citation type="submission" date="2023-04" db="EMBL/GenBank/DDBJ databases">
        <authorList>
            <person name="Bu L."/>
            <person name="Lu L."/>
            <person name="Laidemitt M.R."/>
            <person name="Zhang S.M."/>
            <person name="Mutuku M."/>
            <person name="Mkoji G."/>
            <person name="Steinauer M."/>
            <person name="Loker E.S."/>
        </authorList>
    </citation>
    <scope>NUCLEOTIDE SEQUENCE</scope>
    <source>
        <strain evidence="2">KasaAsao</strain>
        <tissue evidence="2">Whole Snail</tissue>
    </source>
</reference>
<organism evidence="2 3">
    <name type="scientific">Biomphalaria pfeifferi</name>
    <name type="common">Bloodfluke planorb</name>
    <name type="synonym">Freshwater snail</name>
    <dbReference type="NCBI Taxonomy" id="112525"/>
    <lineage>
        <taxon>Eukaryota</taxon>
        <taxon>Metazoa</taxon>
        <taxon>Spiralia</taxon>
        <taxon>Lophotrochozoa</taxon>
        <taxon>Mollusca</taxon>
        <taxon>Gastropoda</taxon>
        <taxon>Heterobranchia</taxon>
        <taxon>Euthyneura</taxon>
        <taxon>Panpulmonata</taxon>
        <taxon>Hygrophila</taxon>
        <taxon>Lymnaeoidea</taxon>
        <taxon>Planorbidae</taxon>
        <taxon>Biomphalaria</taxon>
    </lineage>
</organism>
<dbReference type="EMBL" id="JASAOG010000030">
    <property type="protein sequence ID" value="KAK0061431.1"/>
    <property type="molecule type" value="Genomic_DNA"/>
</dbReference>